<dbReference type="SUPFAM" id="SSF54928">
    <property type="entry name" value="RNA-binding domain, RBD"/>
    <property type="match status" value="1"/>
</dbReference>
<reference evidence="5" key="1">
    <citation type="submission" date="2025-08" db="UniProtKB">
        <authorList>
            <consortium name="Ensembl"/>
        </authorList>
    </citation>
    <scope>IDENTIFICATION</scope>
</reference>
<feature type="region of interest" description="Disordered" evidence="3">
    <location>
        <begin position="28"/>
        <end position="55"/>
    </location>
</feature>
<keyword evidence="1 2" id="KW-0694">RNA-binding</keyword>
<dbReference type="SMART" id="SM00360">
    <property type="entry name" value="RRM"/>
    <property type="match status" value="1"/>
</dbReference>
<dbReference type="Proteomes" id="UP000472260">
    <property type="component" value="Unassembled WGS sequence"/>
</dbReference>
<dbReference type="Pfam" id="PF00076">
    <property type="entry name" value="RRM_1"/>
    <property type="match status" value="1"/>
</dbReference>
<evidence type="ECO:0000256" key="2">
    <source>
        <dbReference type="PROSITE-ProRule" id="PRU00176"/>
    </source>
</evidence>
<dbReference type="InterPro" id="IPR035979">
    <property type="entry name" value="RBD_domain_sf"/>
</dbReference>
<dbReference type="Ensembl" id="ENSSANT00000021328.1">
    <property type="protein sequence ID" value="ENSSANP00000019999.1"/>
    <property type="gene ID" value="ENSSANG00000010453.1"/>
</dbReference>
<feature type="compositionally biased region" description="Basic and acidic residues" evidence="3">
    <location>
        <begin position="28"/>
        <end position="54"/>
    </location>
</feature>
<reference evidence="5" key="2">
    <citation type="submission" date="2025-09" db="UniProtKB">
        <authorList>
            <consortium name="Ensembl"/>
        </authorList>
    </citation>
    <scope>IDENTIFICATION</scope>
</reference>
<dbReference type="InterPro" id="IPR000504">
    <property type="entry name" value="RRM_dom"/>
</dbReference>
<dbReference type="InterPro" id="IPR012677">
    <property type="entry name" value="Nucleotide-bd_a/b_plait_sf"/>
</dbReference>
<organism evidence="5 6">
    <name type="scientific">Sinocyclocheilus anshuiensis</name>
    <dbReference type="NCBI Taxonomy" id="1608454"/>
    <lineage>
        <taxon>Eukaryota</taxon>
        <taxon>Metazoa</taxon>
        <taxon>Chordata</taxon>
        <taxon>Craniata</taxon>
        <taxon>Vertebrata</taxon>
        <taxon>Euteleostomi</taxon>
        <taxon>Actinopterygii</taxon>
        <taxon>Neopterygii</taxon>
        <taxon>Teleostei</taxon>
        <taxon>Ostariophysi</taxon>
        <taxon>Cypriniformes</taxon>
        <taxon>Cyprinidae</taxon>
        <taxon>Cyprininae</taxon>
        <taxon>Sinocyclocheilus</taxon>
    </lineage>
</organism>
<name>A0A671LNR4_9TELE</name>
<evidence type="ECO:0000259" key="4">
    <source>
        <dbReference type="PROSITE" id="PS50102"/>
    </source>
</evidence>
<proteinExistence type="predicted"/>
<dbReference type="Gene3D" id="3.30.70.330">
    <property type="match status" value="1"/>
</dbReference>
<dbReference type="GO" id="GO:0003723">
    <property type="term" value="F:RNA binding"/>
    <property type="evidence" value="ECO:0007669"/>
    <property type="project" value="UniProtKB-UniRule"/>
</dbReference>
<dbReference type="PROSITE" id="PS50102">
    <property type="entry name" value="RRM"/>
    <property type="match status" value="1"/>
</dbReference>
<feature type="domain" description="RRM" evidence="4">
    <location>
        <begin position="54"/>
        <end position="134"/>
    </location>
</feature>
<protein>
    <recommendedName>
        <fullName evidence="4">RRM domain-containing protein</fullName>
    </recommendedName>
</protein>
<evidence type="ECO:0000313" key="6">
    <source>
        <dbReference type="Proteomes" id="UP000472260"/>
    </source>
</evidence>
<dbReference type="AlphaFoldDB" id="A0A671LNR4"/>
<keyword evidence="6" id="KW-1185">Reference proteome</keyword>
<dbReference type="InterPro" id="IPR050441">
    <property type="entry name" value="RBM"/>
</dbReference>
<sequence>ETEERAGLEAMVLFAIYDALFGELQPRREVCDGNSEPKDKEQTEPRENSSDEPRSLLVRNLHSDVTEQELHAVFLPFGPICTVQVCRDRRTNHSRGYAFVTFECRHDAENALSTEFFRAYGQTDVYHVGPRHDH</sequence>
<evidence type="ECO:0000313" key="5">
    <source>
        <dbReference type="Ensembl" id="ENSSANP00000019999.1"/>
    </source>
</evidence>
<evidence type="ECO:0000256" key="1">
    <source>
        <dbReference type="ARBA" id="ARBA00022884"/>
    </source>
</evidence>
<evidence type="ECO:0000256" key="3">
    <source>
        <dbReference type="SAM" id="MobiDB-lite"/>
    </source>
</evidence>
<accession>A0A671LNR4</accession>
<dbReference type="PANTHER" id="PTHR48034">
    <property type="entry name" value="TRANSFORMER-2 SEX-DETERMINING PROTEIN-RELATED"/>
    <property type="match status" value="1"/>
</dbReference>